<dbReference type="AlphaFoldDB" id="A0A975X3N8"/>
<proteinExistence type="predicted"/>
<gene>
    <name evidence="1" type="ORF">CBM2587_A80008</name>
</gene>
<accession>A0A975X3N8</accession>
<sequence>MKLQTKASLRWHEHDDIDPNWRRPADVLHIEAQVSLNERVADLVHVRLLVDGKPDCALWHRPNAEGARRCIANVVAVARLRRARSVRITIAAAEPAAEPFAQSCWAALAAMAGQRQTKPKSGGMRAKISESIEHARLRRHSAEAMV</sequence>
<name>A0A975X3N8_9BURK</name>
<evidence type="ECO:0000313" key="2">
    <source>
        <dbReference type="Proteomes" id="UP000256780"/>
    </source>
</evidence>
<protein>
    <submittedName>
        <fullName evidence="1">Uncharacterized protein</fullName>
    </submittedName>
</protein>
<dbReference type="Proteomes" id="UP000256780">
    <property type="component" value="Chromosome CBM2587_a"/>
</dbReference>
<evidence type="ECO:0000313" key="1">
    <source>
        <dbReference type="EMBL" id="SOY56704.1"/>
    </source>
</evidence>
<dbReference type="RefSeq" id="WP_116356004.1">
    <property type="nucleotide sequence ID" value="NZ_LT976853.1"/>
</dbReference>
<organism evidence="1 2">
    <name type="scientific">Cupriavidus taiwanensis</name>
    <dbReference type="NCBI Taxonomy" id="164546"/>
    <lineage>
        <taxon>Bacteria</taxon>
        <taxon>Pseudomonadati</taxon>
        <taxon>Pseudomonadota</taxon>
        <taxon>Betaproteobacteria</taxon>
        <taxon>Burkholderiales</taxon>
        <taxon>Burkholderiaceae</taxon>
        <taxon>Cupriavidus</taxon>
    </lineage>
</organism>
<comment type="caution">
    <text evidence="1">The sequence shown here is derived from an EMBL/GenBank/DDBJ whole genome shotgun (WGS) entry which is preliminary data.</text>
</comment>
<dbReference type="EMBL" id="OFSQ01000027">
    <property type="protein sequence ID" value="SOY56704.1"/>
    <property type="molecule type" value="Genomic_DNA"/>
</dbReference>
<reference evidence="1 2" key="1">
    <citation type="submission" date="2018-01" db="EMBL/GenBank/DDBJ databases">
        <authorList>
            <person name="Clerissi C."/>
        </authorList>
    </citation>
    <scope>NUCLEOTIDE SEQUENCE [LARGE SCALE GENOMIC DNA]</scope>
    <source>
        <strain evidence="1">Cupriavidus sp. LMG 19464</strain>
    </source>
</reference>